<accession>A0A059E1Z0</accession>
<gene>
    <name evidence="9" type="ORF">HY36_03435</name>
</gene>
<keyword evidence="3 7" id="KW-0847">Vitamin C</keyword>
<name>A0A059E1Z0_9PROT</name>
<dbReference type="OrthoDB" id="9812472at2"/>
<dbReference type="PATRIC" id="fig|1280948.3.peg.1517"/>
<dbReference type="PROSITE" id="PS51471">
    <property type="entry name" value="FE2OG_OXY"/>
    <property type="match status" value="1"/>
</dbReference>
<evidence type="ECO:0000256" key="6">
    <source>
        <dbReference type="ARBA" id="ARBA00023004"/>
    </source>
</evidence>
<feature type="binding site" evidence="7">
    <location>
        <position position="98"/>
    </location>
    <ligand>
        <name>Fe cation</name>
        <dbReference type="ChEBI" id="CHEBI:24875"/>
    </ligand>
</feature>
<dbReference type="InterPro" id="IPR044862">
    <property type="entry name" value="Pro_4_hyd_alph_FE2OG_OXY"/>
</dbReference>
<dbReference type="HAMAP" id="MF_00657">
    <property type="entry name" value="Hydroxyl_YbiX"/>
    <property type="match status" value="1"/>
</dbReference>
<dbReference type="GO" id="GO:0006879">
    <property type="term" value="P:intracellular iron ion homeostasis"/>
    <property type="evidence" value="ECO:0007669"/>
    <property type="project" value="TreeGrafter"/>
</dbReference>
<protein>
    <recommendedName>
        <fullName evidence="8">Fe2OG dioxygenase domain-containing protein</fullName>
    </recommendedName>
</protein>
<comment type="caution">
    <text evidence="9">The sequence shown here is derived from an EMBL/GenBank/DDBJ whole genome shotgun (WGS) entry which is preliminary data.</text>
</comment>
<dbReference type="eggNOG" id="COG3128">
    <property type="taxonomic scope" value="Bacteria"/>
</dbReference>
<proteinExistence type="inferred from homology"/>
<sequence>MLLTLSDVLDREELDETLKLIGGLGWRDGAETAGGTARAVKHNQQADLTSRLGTQVQHKLKARVECHPVLRAAAQPRQFSKLIVSRTEAGGGYGHHVDNPFMPIGTSRLRTDFSFTLFLSEPDTYEGGELEIELAGMTQSVKLPPGSLVLYPSTTLHRVAPVTSGTRLACVGWIESAIPDAAVREILFDLENLRSSLVGKLDLQSPEMLVLSKSISNLTRRFGQS</sequence>
<feature type="binding site" evidence="7">
    <location>
        <position position="167"/>
    </location>
    <ligand>
        <name>2-oxoglutarate</name>
        <dbReference type="ChEBI" id="CHEBI:16810"/>
    </ligand>
</feature>
<dbReference type="PANTHER" id="PTHR41536">
    <property type="entry name" value="PKHD-TYPE HYDROXYLASE YBIX"/>
    <property type="match status" value="1"/>
</dbReference>
<dbReference type="Proteomes" id="UP000024547">
    <property type="component" value="Unassembled WGS sequence"/>
</dbReference>
<keyword evidence="4 7" id="KW-0223">Dioxygenase</keyword>
<organism evidence="9 10">
    <name type="scientific">Hyphomonas atlantica</name>
    <dbReference type="NCBI Taxonomy" id="1280948"/>
    <lineage>
        <taxon>Bacteria</taxon>
        <taxon>Pseudomonadati</taxon>
        <taxon>Pseudomonadota</taxon>
        <taxon>Alphaproteobacteria</taxon>
        <taxon>Hyphomonadales</taxon>
        <taxon>Hyphomonadaceae</taxon>
        <taxon>Hyphomonas</taxon>
    </lineage>
</organism>
<evidence type="ECO:0000256" key="2">
    <source>
        <dbReference type="ARBA" id="ARBA00022723"/>
    </source>
</evidence>
<dbReference type="InterPro" id="IPR005123">
    <property type="entry name" value="Oxoglu/Fe-dep_dioxygenase_dom"/>
</dbReference>
<dbReference type="GO" id="GO:0005506">
    <property type="term" value="F:iron ion binding"/>
    <property type="evidence" value="ECO:0007669"/>
    <property type="project" value="UniProtKB-UniRule"/>
</dbReference>
<dbReference type="GO" id="GO:0016706">
    <property type="term" value="F:2-oxoglutarate-dependent dioxygenase activity"/>
    <property type="evidence" value="ECO:0007669"/>
    <property type="project" value="UniProtKB-UniRule"/>
</dbReference>
<dbReference type="Gene3D" id="2.60.120.620">
    <property type="entry name" value="q2cbj1_9rhob like domain"/>
    <property type="match status" value="1"/>
</dbReference>
<dbReference type="SMART" id="SM00702">
    <property type="entry name" value="P4Hc"/>
    <property type="match status" value="1"/>
</dbReference>
<reference evidence="9 10" key="1">
    <citation type="journal article" date="2014" name="Antonie Van Leeuwenhoek">
        <title>Hyphomonas beringensis sp. nov. and Hyphomonas chukchiensis sp. nov., isolated from surface seawater of the Bering Sea and Chukchi Sea.</title>
        <authorList>
            <person name="Li C."/>
            <person name="Lai Q."/>
            <person name="Li G."/>
            <person name="Dong C."/>
            <person name="Wang J."/>
            <person name="Liao Y."/>
            <person name="Shao Z."/>
        </authorList>
    </citation>
    <scope>NUCLEOTIDE SEQUENCE [LARGE SCALE GENOMIC DNA]</scope>
    <source>
        <strain evidence="9 10">22II1-22F38</strain>
    </source>
</reference>
<keyword evidence="6 7" id="KW-0408">Iron</keyword>
<evidence type="ECO:0000313" key="10">
    <source>
        <dbReference type="Proteomes" id="UP000024547"/>
    </source>
</evidence>
<keyword evidence="10" id="KW-1185">Reference proteome</keyword>
<evidence type="ECO:0000256" key="4">
    <source>
        <dbReference type="ARBA" id="ARBA00022964"/>
    </source>
</evidence>
<dbReference type="PANTHER" id="PTHR41536:SF1">
    <property type="entry name" value="PKHD-TYPE HYDROXYLASE YBIX"/>
    <property type="match status" value="1"/>
</dbReference>
<evidence type="ECO:0000259" key="8">
    <source>
        <dbReference type="PROSITE" id="PS51471"/>
    </source>
</evidence>
<dbReference type="RefSeq" id="WP_035550684.1">
    <property type="nucleotide sequence ID" value="NZ_AWFH01000012.1"/>
</dbReference>
<dbReference type="InterPro" id="IPR006620">
    <property type="entry name" value="Pro_4_hyd_alph"/>
</dbReference>
<dbReference type="EMBL" id="AWFH01000012">
    <property type="protein sequence ID" value="KCZ61610.1"/>
    <property type="molecule type" value="Genomic_DNA"/>
</dbReference>
<feature type="binding site" evidence="7">
    <location>
        <position position="157"/>
    </location>
    <ligand>
        <name>Fe cation</name>
        <dbReference type="ChEBI" id="CHEBI:24875"/>
    </ligand>
</feature>
<evidence type="ECO:0000256" key="1">
    <source>
        <dbReference type="ARBA" id="ARBA00001961"/>
    </source>
</evidence>
<dbReference type="NCBIfam" id="NF003975">
    <property type="entry name" value="PRK05467.1-4"/>
    <property type="match status" value="1"/>
</dbReference>
<comment type="cofactor">
    <cofactor evidence="1 7">
        <name>L-ascorbate</name>
        <dbReference type="ChEBI" id="CHEBI:38290"/>
    </cofactor>
</comment>
<keyword evidence="2 7" id="KW-0479">Metal-binding</keyword>
<dbReference type="GO" id="GO:0006974">
    <property type="term" value="P:DNA damage response"/>
    <property type="evidence" value="ECO:0007669"/>
    <property type="project" value="TreeGrafter"/>
</dbReference>
<evidence type="ECO:0000256" key="7">
    <source>
        <dbReference type="HAMAP-Rule" id="MF_00657"/>
    </source>
</evidence>
<evidence type="ECO:0000256" key="5">
    <source>
        <dbReference type="ARBA" id="ARBA00023002"/>
    </source>
</evidence>
<dbReference type="Pfam" id="PF13640">
    <property type="entry name" value="2OG-FeII_Oxy_3"/>
    <property type="match status" value="1"/>
</dbReference>
<dbReference type="InterPro" id="IPR023550">
    <property type="entry name" value="PKHD_hydroxylase"/>
</dbReference>
<keyword evidence="5 7" id="KW-0560">Oxidoreductase</keyword>
<evidence type="ECO:0000256" key="3">
    <source>
        <dbReference type="ARBA" id="ARBA00022896"/>
    </source>
</evidence>
<dbReference type="SUPFAM" id="SSF51197">
    <property type="entry name" value="Clavaminate synthase-like"/>
    <property type="match status" value="1"/>
</dbReference>
<dbReference type="GO" id="GO:0031418">
    <property type="term" value="F:L-ascorbic acid binding"/>
    <property type="evidence" value="ECO:0007669"/>
    <property type="project" value="UniProtKB-KW"/>
</dbReference>
<feature type="domain" description="Fe2OG dioxygenase" evidence="8">
    <location>
        <begin position="78"/>
        <end position="176"/>
    </location>
</feature>
<evidence type="ECO:0000313" key="9">
    <source>
        <dbReference type="EMBL" id="KCZ61610.1"/>
    </source>
</evidence>
<comment type="cofactor">
    <cofactor evidence="7">
        <name>Fe(2+)</name>
        <dbReference type="ChEBI" id="CHEBI:29033"/>
    </cofactor>
    <text evidence="7">Binds 1 Fe(2+) ion per subunit.</text>
</comment>
<dbReference type="NCBIfam" id="NF003974">
    <property type="entry name" value="PRK05467.1-3"/>
    <property type="match status" value="1"/>
</dbReference>
<dbReference type="STRING" id="1280948.HY36_03435"/>
<feature type="binding site" evidence="7">
    <location>
        <position position="96"/>
    </location>
    <ligand>
        <name>Fe cation</name>
        <dbReference type="ChEBI" id="CHEBI:24875"/>
    </ligand>
</feature>
<dbReference type="AlphaFoldDB" id="A0A059E1Z0"/>